<comment type="similarity">
    <text evidence="1 9 11">Belongs to the peptidase A8 family.</text>
</comment>
<dbReference type="EC" id="3.4.23.36" evidence="9"/>
<comment type="pathway">
    <text evidence="9">Protein modification; lipoprotein biosynthesis (signal peptide cleavage).</text>
</comment>
<dbReference type="STRING" id="1799789.AX660_17545"/>
<evidence type="ECO:0000256" key="2">
    <source>
        <dbReference type="ARBA" id="ARBA00022475"/>
    </source>
</evidence>
<name>A0A135ZYX6_9ALTE</name>
<dbReference type="InterPro" id="IPR001872">
    <property type="entry name" value="Peptidase_A8"/>
</dbReference>
<sequence>MLKLFNQNLFSQTGWRFLWLAVLTFVLDQYTKKLTVEHIELYQAVEITPFFNLTHVYNTGAAFSFLSDAGGWQRWFFTVIAFVVVGLILWWLKQTSRQQILLPVAFCLIIGGALGNVYDRIVLGHVVDFLVLYYQDWVWPAFNIADSAICLGAALLIVDMFKNKELKND</sequence>
<reference evidence="13" key="1">
    <citation type="submission" date="2016-02" db="EMBL/GenBank/DDBJ databases">
        <authorList>
            <person name="Schultz-Johansen M."/>
            <person name="Glaring M.A."/>
            <person name="Bech P.K."/>
            <person name="Stougaard P."/>
        </authorList>
    </citation>
    <scope>NUCLEOTIDE SEQUENCE [LARGE SCALE GENOMIC DNA]</scope>
    <source>
        <strain evidence="13">S66</strain>
    </source>
</reference>
<keyword evidence="8 9" id="KW-0472">Membrane</keyword>
<evidence type="ECO:0000313" key="12">
    <source>
        <dbReference type="EMBL" id="KXI28183.1"/>
    </source>
</evidence>
<evidence type="ECO:0000256" key="1">
    <source>
        <dbReference type="ARBA" id="ARBA00006139"/>
    </source>
</evidence>
<evidence type="ECO:0000256" key="5">
    <source>
        <dbReference type="ARBA" id="ARBA00022750"/>
    </source>
</evidence>
<organism evidence="12 13">
    <name type="scientific">Paraglaciecola hydrolytica</name>
    <dbReference type="NCBI Taxonomy" id="1799789"/>
    <lineage>
        <taxon>Bacteria</taxon>
        <taxon>Pseudomonadati</taxon>
        <taxon>Pseudomonadota</taxon>
        <taxon>Gammaproteobacteria</taxon>
        <taxon>Alteromonadales</taxon>
        <taxon>Alteromonadaceae</taxon>
        <taxon>Paraglaciecola</taxon>
    </lineage>
</organism>
<comment type="function">
    <text evidence="9 10">This protein specifically catalyzes the removal of signal peptides from prolipoproteins.</text>
</comment>
<evidence type="ECO:0000256" key="8">
    <source>
        <dbReference type="ARBA" id="ARBA00023136"/>
    </source>
</evidence>
<dbReference type="GO" id="GO:0006508">
    <property type="term" value="P:proteolysis"/>
    <property type="evidence" value="ECO:0007669"/>
    <property type="project" value="UniProtKB-KW"/>
</dbReference>
<dbReference type="Proteomes" id="UP000070299">
    <property type="component" value="Unassembled WGS sequence"/>
</dbReference>
<protein>
    <recommendedName>
        <fullName evidence="9">Lipoprotein signal peptidase</fullName>
        <ecNumber evidence="9">3.4.23.36</ecNumber>
    </recommendedName>
    <alternativeName>
        <fullName evidence="9">Prolipoprotein signal peptidase</fullName>
    </alternativeName>
    <alternativeName>
        <fullName evidence="9">Signal peptidase II</fullName>
        <shortName evidence="9">SPase II</shortName>
    </alternativeName>
</protein>
<keyword evidence="13" id="KW-1185">Reference proteome</keyword>
<dbReference type="GO" id="GO:0004190">
    <property type="term" value="F:aspartic-type endopeptidase activity"/>
    <property type="evidence" value="ECO:0007669"/>
    <property type="project" value="UniProtKB-UniRule"/>
</dbReference>
<dbReference type="PRINTS" id="PR00781">
    <property type="entry name" value="LIPOSIGPTASE"/>
</dbReference>
<dbReference type="EMBL" id="LSNE01000007">
    <property type="protein sequence ID" value="KXI28183.1"/>
    <property type="molecule type" value="Genomic_DNA"/>
</dbReference>
<evidence type="ECO:0000256" key="6">
    <source>
        <dbReference type="ARBA" id="ARBA00022801"/>
    </source>
</evidence>
<gene>
    <name evidence="9" type="primary">lspA</name>
    <name evidence="12" type="ORF">AX660_17545</name>
</gene>
<evidence type="ECO:0000256" key="3">
    <source>
        <dbReference type="ARBA" id="ARBA00022670"/>
    </source>
</evidence>
<keyword evidence="6 9" id="KW-0378">Hydrolase</keyword>
<feature type="active site" evidence="9">
    <location>
        <position position="128"/>
    </location>
</feature>
<dbReference type="HAMAP" id="MF_00161">
    <property type="entry name" value="LspA"/>
    <property type="match status" value="1"/>
</dbReference>
<keyword evidence="3 9" id="KW-0645">Protease</keyword>
<comment type="catalytic activity">
    <reaction evidence="9 10">
        <text>Release of signal peptides from bacterial membrane prolipoproteins. Hydrolyzes -Xaa-Yaa-Zaa-|-(S,diacylglyceryl)Cys-, in which Xaa is hydrophobic (preferably Leu), and Yaa (Ala or Ser) and Zaa (Gly or Ala) have small, neutral side chains.</text>
        <dbReference type="EC" id="3.4.23.36"/>
    </reaction>
</comment>
<dbReference type="AlphaFoldDB" id="A0A135ZYX6"/>
<dbReference type="OrthoDB" id="9810259at2"/>
<proteinExistence type="inferred from homology"/>
<dbReference type="PANTHER" id="PTHR33695">
    <property type="entry name" value="LIPOPROTEIN SIGNAL PEPTIDASE"/>
    <property type="match status" value="1"/>
</dbReference>
<keyword evidence="4 9" id="KW-0812">Transmembrane</keyword>
<comment type="subcellular location">
    <subcellularLocation>
        <location evidence="9">Cell membrane</location>
        <topology evidence="9">Multi-pass membrane protein</topology>
    </subcellularLocation>
</comment>
<evidence type="ECO:0000256" key="4">
    <source>
        <dbReference type="ARBA" id="ARBA00022692"/>
    </source>
</evidence>
<dbReference type="PANTHER" id="PTHR33695:SF1">
    <property type="entry name" value="LIPOPROTEIN SIGNAL PEPTIDASE"/>
    <property type="match status" value="1"/>
</dbReference>
<comment type="caution">
    <text evidence="12">The sequence shown here is derived from an EMBL/GenBank/DDBJ whole genome shotgun (WGS) entry which is preliminary data.</text>
</comment>
<keyword evidence="5 9" id="KW-0064">Aspartyl protease</keyword>
<evidence type="ECO:0000313" key="13">
    <source>
        <dbReference type="Proteomes" id="UP000070299"/>
    </source>
</evidence>
<feature type="active site" evidence="9">
    <location>
        <position position="146"/>
    </location>
</feature>
<evidence type="ECO:0000256" key="10">
    <source>
        <dbReference type="RuleBase" id="RU000594"/>
    </source>
</evidence>
<evidence type="ECO:0000256" key="7">
    <source>
        <dbReference type="ARBA" id="ARBA00022989"/>
    </source>
</evidence>
<feature type="transmembrane region" description="Helical" evidence="9">
    <location>
        <begin position="99"/>
        <end position="118"/>
    </location>
</feature>
<dbReference type="Pfam" id="PF01252">
    <property type="entry name" value="Peptidase_A8"/>
    <property type="match status" value="1"/>
</dbReference>
<dbReference type="UniPathway" id="UPA00665"/>
<feature type="transmembrane region" description="Helical" evidence="9">
    <location>
        <begin position="138"/>
        <end position="158"/>
    </location>
</feature>
<comment type="caution">
    <text evidence="9">Lacks conserved residue(s) required for the propagation of feature annotation.</text>
</comment>
<feature type="transmembrane region" description="Helical" evidence="9">
    <location>
        <begin position="75"/>
        <end position="92"/>
    </location>
</feature>
<dbReference type="PROSITE" id="PS00855">
    <property type="entry name" value="SPASE_II"/>
    <property type="match status" value="1"/>
</dbReference>
<accession>A0A135ZYX6</accession>
<evidence type="ECO:0000256" key="11">
    <source>
        <dbReference type="RuleBase" id="RU004181"/>
    </source>
</evidence>
<keyword evidence="2 9" id="KW-1003">Cell membrane</keyword>
<dbReference type="NCBIfam" id="TIGR00077">
    <property type="entry name" value="lspA"/>
    <property type="match status" value="1"/>
</dbReference>
<evidence type="ECO:0000256" key="9">
    <source>
        <dbReference type="HAMAP-Rule" id="MF_00161"/>
    </source>
</evidence>
<keyword evidence="7 9" id="KW-1133">Transmembrane helix</keyword>
<dbReference type="RefSeq" id="WP_068378237.1">
    <property type="nucleotide sequence ID" value="NZ_LSNE01000007.1"/>
</dbReference>
<dbReference type="GO" id="GO:0005886">
    <property type="term" value="C:plasma membrane"/>
    <property type="evidence" value="ECO:0007669"/>
    <property type="project" value="UniProtKB-SubCell"/>
</dbReference>